<feature type="compositionally biased region" description="Pro residues" evidence="1">
    <location>
        <begin position="79"/>
        <end position="95"/>
    </location>
</feature>
<feature type="compositionally biased region" description="Polar residues" evidence="1">
    <location>
        <begin position="1"/>
        <end position="15"/>
    </location>
</feature>
<dbReference type="Proteomes" id="UP001059596">
    <property type="component" value="Unassembled WGS sequence"/>
</dbReference>
<keyword evidence="3" id="KW-1185">Reference proteome</keyword>
<proteinExistence type="predicted"/>
<reference evidence="2" key="1">
    <citation type="journal article" date="2023" name="Genome Biol. Evol.">
        <title>Long-read-based Genome Assembly of Drosophila gunungcola Reveals Fewer Chemosensory Genes in Flower-breeding Species.</title>
        <authorList>
            <person name="Negi A."/>
            <person name="Liao B.Y."/>
            <person name="Yeh S.D."/>
        </authorList>
    </citation>
    <scope>NUCLEOTIDE SEQUENCE</scope>
    <source>
        <strain evidence="2">Sukarami</strain>
    </source>
</reference>
<comment type="caution">
    <text evidence="2">The sequence shown here is derived from an EMBL/GenBank/DDBJ whole genome shotgun (WGS) entry which is preliminary data.</text>
</comment>
<evidence type="ECO:0000313" key="3">
    <source>
        <dbReference type="Proteomes" id="UP001059596"/>
    </source>
</evidence>
<accession>A0A9P9YUP1</accession>
<dbReference type="EMBL" id="JAMKOV010000002">
    <property type="protein sequence ID" value="KAI8043480.1"/>
    <property type="molecule type" value="Genomic_DNA"/>
</dbReference>
<dbReference type="AlphaFoldDB" id="A0A9P9YUP1"/>
<evidence type="ECO:0000313" key="2">
    <source>
        <dbReference type="EMBL" id="KAI8043480.1"/>
    </source>
</evidence>
<protein>
    <submittedName>
        <fullName evidence="2">Uncharacterized protein</fullName>
    </submittedName>
</protein>
<gene>
    <name evidence="2" type="ORF">M5D96_004812</name>
</gene>
<feature type="region of interest" description="Disordered" evidence="1">
    <location>
        <begin position="1"/>
        <end position="125"/>
    </location>
</feature>
<feature type="non-terminal residue" evidence="2">
    <location>
        <position position="139"/>
    </location>
</feature>
<name>A0A9P9YUP1_9MUSC</name>
<sequence length="139" mass="15034">MSSQAAGKLRSGSSTKPDRNANEENQLGAKPKGQRTDNQQKLLPHANYMELEFLPTEPSTTSSTAYPDLPVSYATCLVGPPPYREPPPPTPPPLSQMPSRLLHSAPNTPSRGKVVLSKKERKELSKQLGIDEASILSSS</sequence>
<evidence type="ECO:0000256" key="1">
    <source>
        <dbReference type="SAM" id="MobiDB-lite"/>
    </source>
</evidence>
<organism evidence="2 3">
    <name type="scientific">Drosophila gunungcola</name>
    <name type="common">fruit fly</name>
    <dbReference type="NCBI Taxonomy" id="103775"/>
    <lineage>
        <taxon>Eukaryota</taxon>
        <taxon>Metazoa</taxon>
        <taxon>Ecdysozoa</taxon>
        <taxon>Arthropoda</taxon>
        <taxon>Hexapoda</taxon>
        <taxon>Insecta</taxon>
        <taxon>Pterygota</taxon>
        <taxon>Neoptera</taxon>
        <taxon>Endopterygota</taxon>
        <taxon>Diptera</taxon>
        <taxon>Brachycera</taxon>
        <taxon>Muscomorpha</taxon>
        <taxon>Ephydroidea</taxon>
        <taxon>Drosophilidae</taxon>
        <taxon>Drosophila</taxon>
        <taxon>Sophophora</taxon>
    </lineage>
</organism>